<evidence type="ECO:0000313" key="1">
    <source>
        <dbReference type="EMBL" id="KAF0895180.1"/>
    </source>
</evidence>
<name>A0A6G1C4S6_9ORYZ</name>
<proteinExistence type="predicted"/>
<evidence type="ECO:0000313" key="2">
    <source>
        <dbReference type="Proteomes" id="UP000479710"/>
    </source>
</evidence>
<dbReference type="Proteomes" id="UP000479710">
    <property type="component" value="Unassembled WGS sequence"/>
</dbReference>
<dbReference type="EMBL" id="SPHZ02000010">
    <property type="protein sequence ID" value="KAF0895180.1"/>
    <property type="molecule type" value="Genomic_DNA"/>
</dbReference>
<sequence>MCCSRSKQMMSGTASTMHVVPRIHAAFPVLRSSFPVAAAAFPAYSVATFSANSTAVKAMPPAAATGHQLQPERLHEDMKQMMKSLSKEEYSGVTFHKYCVRWKERMEQFSARRMIVK</sequence>
<reference evidence="1 2" key="1">
    <citation type="submission" date="2019-11" db="EMBL/GenBank/DDBJ databases">
        <title>Whole genome sequence of Oryza granulata.</title>
        <authorList>
            <person name="Li W."/>
        </authorList>
    </citation>
    <scope>NUCLEOTIDE SEQUENCE [LARGE SCALE GENOMIC DNA]</scope>
    <source>
        <strain evidence="2">cv. Menghai</strain>
        <tissue evidence="1">Leaf</tissue>
    </source>
</reference>
<keyword evidence="2" id="KW-1185">Reference proteome</keyword>
<protein>
    <submittedName>
        <fullName evidence="1">Uncharacterized protein</fullName>
    </submittedName>
</protein>
<dbReference type="AlphaFoldDB" id="A0A6G1C4S6"/>
<accession>A0A6G1C4S6</accession>
<organism evidence="1 2">
    <name type="scientific">Oryza meyeriana var. granulata</name>
    <dbReference type="NCBI Taxonomy" id="110450"/>
    <lineage>
        <taxon>Eukaryota</taxon>
        <taxon>Viridiplantae</taxon>
        <taxon>Streptophyta</taxon>
        <taxon>Embryophyta</taxon>
        <taxon>Tracheophyta</taxon>
        <taxon>Spermatophyta</taxon>
        <taxon>Magnoliopsida</taxon>
        <taxon>Liliopsida</taxon>
        <taxon>Poales</taxon>
        <taxon>Poaceae</taxon>
        <taxon>BOP clade</taxon>
        <taxon>Oryzoideae</taxon>
        <taxon>Oryzeae</taxon>
        <taxon>Oryzinae</taxon>
        <taxon>Oryza</taxon>
        <taxon>Oryza meyeriana</taxon>
    </lineage>
</organism>
<comment type="caution">
    <text evidence="1">The sequence shown here is derived from an EMBL/GenBank/DDBJ whole genome shotgun (WGS) entry which is preliminary data.</text>
</comment>
<gene>
    <name evidence="1" type="ORF">E2562_008521</name>
</gene>